<proteinExistence type="predicted"/>
<organism evidence="1 2">
    <name type="scientific">Meristemomyces frigidus</name>
    <dbReference type="NCBI Taxonomy" id="1508187"/>
    <lineage>
        <taxon>Eukaryota</taxon>
        <taxon>Fungi</taxon>
        <taxon>Dikarya</taxon>
        <taxon>Ascomycota</taxon>
        <taxon>Pezizomycotina</taxon>
        <taxon>Dothideomycetes</taxon>
        <taxon>Dothideomycetidae</taxon>
        <taxon>Mycosphaerellales</taxon>
        <taxon>Teratosphaeriaceae</taxon>
        <taxon>Meristemomyces</taxon>
    </lineage>
</organism>
<reference evidence="1" key="1">
    <citation type="submission" date="2023-08" db="EMBL/GenBank/DDBJ databases">
        <title>Black Yeasts Isolated from many extreme environments.</title>
        <authorList>
            <person name="Coleine C."/>
            <person name="Stajich J.E."/>
            <person name="Selbmann L."/>
        </authorList>
    </citation>
    <scope>NUCLEOTIDE SEQUENCE</scope>
    <source>
        <strain evidence="1">CCFEE 5401</strain>
    </source>
</reference>
<accession>A0AAN7TLK7</accession>
<dbReference type="Proteomes" id="UP001310890">
    <property type="component" value="Unassembled WGS sequence"/>
</dbReference>
<dbReference type="Pfam" id="PF11625">
    <property type="entry name" value="DUF3253"/>
    <property type="match status" value="1"/>
</dbReference>
<dbReference type="Gene3D" id="1.10.10.10">
    <property type="entry name" value="Winged helix-like DNA-binding domain superfamily/Winged helix DNA-binding domain"/>
    <property type="match status" value="1"/>
</dbReference>
<dbReference type="InterPro" id="IPR036388">
    <property type="entry name" value="WH-like_DNA-bd_sf"/>
</dbReference>
<sequence>MALAYLSSFIWDPPPPPLPRVTDASHHPLLRAAFLRFLDHTEPPQVFKASEVAQSLSQKQIASMGYEDWRGLIPAIREMAWELRELGYCDILFRGKVLSMDVELIDVEGAVRFRRKTEAVEDGLTF</sequence>
<dbReference type="EMBL" id="JAVRRL010000013">
    <property type="protein sequence ID" value="KAK5115302.1"/>
    <property type="molecule type" value="Genomic_DNA"/>
</dbReference>
<evidence type="ECO:0000313" key="2">
    <source>
        <dbReference type="Proteomes" id="UP001310890"/>
    </source>
</evidence>
<evidence type="ECO:0000313" key="1">
    <source>
        <dbReference type="EMBL" id="KAK5115302.1"/>
    </source>
</evidence>
<gene>
    <name evidence="1" type="ORF">LTR62_001502</name>
</gene>
<name>A0AAN7TLK7_9PEZI</name>
<dbReference type="SUPFAM" id="SSF46785">
    <property type="entry name" value="Winged helix' DNA-binding domain"/>
    <property type="match status" value="1"/>
</dbReference>
<protein>
    <submittedName>
        <fullName evidence="1">Uncharacterized protein</fullName>
    </submittedName>
</protein>
<dbReference type="InterPro" id="IPR021660">
    <property type="entry name" value="DUF3253"/>
</dbReference>
<dbReference type="InterPro" id="IPR036390">
    <property type="entry name" value="WH_DNA-bd_sf"/>
</dbReference>
<comment type="caution">
    <text evidence="1">The sequence shown here is derived from an EMBL/GenBank/DDBJ whole genome shotgun (WGS) entry which is preliminary data.</text>
</comment>
<dbReference type="AlphaFoldDB" id="A0AAN7TLK7"/>